<evidence type="ECO:0000256" key="7">
    <source>
        <dbReference type="ARBA" id="ARBA00022737"/>
    </source>
</evidence>
<dbReference type="Pfam" id="PF23559">
    <property type="entry name" value="WHD_DRP"/>
    <property type="match status" value="1"/>
</dbReference>
<reference evidence="14" key="2">
    <citation type="submission" date="2025-08" db="UniProtKB">
        <authorList>
            <consortium name="RefSeq"/>
        </authorList>
    </citation>
    <scope>IDENTIFICATION</scope>
    <source>
        <tissue evidence="14">Leaves</tissue>
    </source>
</reference>
<dbReference type="Gene3D" id="1.10.10.10">
    <property type="entry name" value="Winged helix-like DNA-binding domain superfamily/Winged helix DNA-binding domain"/>
    <property type="match status" value="1"/>
</dbReference>
<dbReference type="InterPro" id="IPR042197">
    <property type="entry name" value="Apaf_helical"/>
</dbReference>
<dbReference type="FunFam" id="1.10.10.10:FF:000322">
    <property type="entry name" value="Probable disease resistance protein At1g63360"/>
    <property type="match status" value="1"/>
</dbReference>
<keyword evidence="13" id="KW-1185">Reference proteome</keyword>
<feature type="domain" description="NB-ARC" evidence="11">
    <location>
        <begin position="167"/>
        <end position="342"/>
    </location>
</feature>
<dbReference type="PRINTS" id="PR00364">
    <property type="entry name" value="DISEASERSIST"/>
</dbReference>
<evidence type="ECO:0000256" key="8">
    <source>
        <dbReference type="ARBA" id="ARBA00022741"/>
    </source>
</evidence>
<reference evidence="13" key="1">
    <citation type="journal article" date="2025" name="Foods">
        <title>Unveiling the Microbial Signatures of Arabica Coffee Cherries: Insights into Ripeness Specific Diversity, Functional Traits, and Implications for Quality and Safety.</title>
        <authorList>
            <consortium name="RefSeq"/>
            <person name="Tenea G.N."/>
            <person name="Cifuentes V."/>
            <person name="Reyes P."/>
            <person name="Cevallos-Vallejos M."/>
        </authorList>
    </citation>
    <scope>NUCLEOTIDE SEQUENCE [LARGE SCALE GENOMIC DNA]</scope>
</reference>
<evidence type="ECO:0000256" key="1">
    <source>
        <dbReference type="ARBA" id="ARBA00002074"/>
    </source>
</evidence>
<dbReference type="GO" id="GO:0005524">
    <property type="term" value="F:ATP binding"/>
    <property type="evidence" value="ECO:0007669"/>
    <property type="project" value="UniProtKB-KW"/>
</dbReference>
<dbReference type="InterPro" id="IPR044974">
    <property type="entry name" value="Disease_R_plants"/>
</dbReference>
<dbReference type="Gene3D" id="3.40.50.300">
    <property type="entry name" value="P-loop containing nucleotide triphosphate hydrolases"/>
    <property type="match status" value="1"/>
</dbReference>
<comment type="similarity">
    <text evidence="3">Belongs to the disease resistance NB-LRR family.</text>
</comment>
<dbReference type="InterPro" id="IPR027417">
    <property type="entry name" value="P-loop_NTPase"/>
</dbReference>
<dbReference type="InterPro" id="IPR036388">
    <property type="entry name" value="WH-like_DNA-bd_sf"/>
</dbReference>
<dbReference type="SUPFAM" id="SSF52058">
    <property type="entry name" value="L domain-like"/>
    <property type="match status" value="1"/>
</dbReference>
<gene>
    <name evidence="14" type="primary">LOC113717642</name>
</gene>
<dbReference type="PANTHER" id="PTHR23155">
    <property type="entry name" value="DISEASE RESISTANCE PROTEIN RP"/>
    <property type="match status" value="1"/>
</dbReference>
<dbReference type="Gene3D" id="3.80.10.10">
    <property type="entry name" value="Ribonuclease Inhibitor"/>
    <property type="match status" value="1"/>
</dbReference>
<dbReference type="InterPro" id="IPR032675">
    <property type="entry name" value="LRR_dom_sf"/>
</dbReference>
<dbReference type="GO" id="GO:0009626">
    <property type="term" value="P:plant-type hypersensitive response"/>
    <property type="evidence" value="ECO:0007669"/>
    <property type="project" value="UniProtKB-KW"/>
</dbReference>
<organism evidence="13 14">
    <name type="scientific">Coffea arabica</name>
    <name type="common">Arabian coffee</name>
    <dbReference type="NCBI Taxonomy" id="13443"/>
    <lineage>
        <taxon>Eukaryota</taxon>
        <taxon>Viridiplantae</taxon>
        <taxon>Streptophyta</taxon>
        <taxon>Embryophyta</taxon>
        <taxon>Tracheophyta</taxon>
        <taxon>Spermatophyta</taxon>
        <taxon>Magnoliopsida</taxon>
        <taxon>eudicotyledons</taxon>
        <taxon>Gunneridae</taxon>
        <taxon>Pentapetalae</taxon>
        <taxon>asterids</taxon>
        <taxon>lamiids</taxon>
        <taxon>Gentianales</taxon>
        <taxon>Rubiaceae</taxon>
        <taxon>Ixoroideae</taxon>
        <taxon>Gardenieae complex</taxon>
        <taxon>Bertiereae - Coffeeae clade</taxon>
        <taxon>Coffeeae</taxon>
        <taxon>Coffea</taxon>
    </lineage>
</organism>
<protein>
    <submittedName>
        <fullName evidence="14">Late blight resistance protein homolog R1B-17</fullName>
    </submittedName>
</protein>
<accession>A0A6P6V5E3</accession>
<dbReference type="Proteomes" id="UP001652660">
    <property type="component" value="Chromosome 11e"/>
</dbReference>
<keyword evidence="10" id="KW-0067">ATP-binding</keyword>
<dbReference type="PANTHER" id="PTHR23155:SF1152">
    <property type="entry name" value="AAA+ ATPASE DOMAIN-CONTAINING PROTEIN"/>
    <property type="match status" value="1"/>
</dbReference>
<dbReference type="RefSeq" id="XP_027098214.1">
    <property type="nucleotide sequence ID" value="XM_027242413.2"/>
</dbReference>
<dbReference type="Pfam" id="PF00931">
    <property type="entry name" value="NB-ARC"/>
    <property type="match status" value="1"/>
</dbReference>
<evidence type="ECO:0000313" key="13">
    <source>
        <dbReference type="Proteomes" id="UP001652660"/>
    </source>
</evidence>
<proteinExistence type="inferred from homology"/>
<keyword evidence="4" id="KW-0963">Cytoplasm</keyword>
<keyword evidence="9" id="KW-0611">Plant defense</keyword>
<comment type="function">
    <text evidence="1">Confers resistance to late blight (Phytophthora infestans) races carrying the avirulence gene Avr1. Resistance proteins guard the plant against pathogens that contain an appropriate avirulence protein via an indirect interaction with this avirulence protein. That triggers a defense system including the hypersensitive response, which restricts the pathogen growth.</text>
</comment>
<feature type="domain" description="Disease resistance protein winged helix" evidence="12">
    <location>
        <begin position="425"/>
        <end position="495"/>
    </location>
</feature>
<sequence>MDEAKILVDLLLEDLELALRDNSYSVLSGESPMVISLYEDLKIKKSFLERIQHGPIDQKQLQSFFVTEIRDVVLKMLVDVDSYIVNTFTKNEGNFGTAIGSLFQLSPEFSFRAKQIDLYKKEILEIHNDALIGPSVTTIKDVGEVSLKTRSRTLSFLMDEKMVGFQDEATALLDRLTGGEQMQLEVISIVGMAGIGKTKLAKTLYNDPVVVHHFHVRGWATTSDSGLLEVNNILQDILSCIINAKENVNKMTYKQMEEKLMNCLKGKRYLIVIDGLRNWDPFSLRGFGRFFPNDCAGSKILLTSRTKEVVLRLNPSSPLHFLRYLSHSESWRLFESKVFTNTRCPLELMEVGKEIVSKCCGLPLSIVVLAGVLQKDISREWWMHIAEDMTSAVRGEEEQLMHILAIGYEHLPDWLKPCFLHLGSFPKGYEIPVKKLVRSWTAGRFIKHNGEKKTEDVADDYLSYLVDRSLVIVSKRRSNGGIKTCYIHDFLWDLCLKKAKDNMLLRPICIYEQTSLFSTAQLTFLLYYAQGVPDLDPPYHFFDSLKDLRISFPKTESLVTKLLIVLDLENIILQVFPLEILVMVHLKYLSLNIPSLRKLPLLCNFWNLETFILVTEKGATVTLPHDIWKMVNLRHLHISGELEFERACSSSSSPFMLDNLQTISQLCPSSCIKDILAKMPNLVNLGCILSFSNTAKDFLFHDLSILKLLETLKFDIQTWGTLQFCYSSPQPTSFPPSLKKLTLIGSLDWKEMSTIGRLPNLEVLKVKNNFFNGQQWETSGEGFHHLKFLKLSHTNLQRWIASSSSFPCLEHLVLHRCLVLEEIPPSIGDIQTLQMIEVSHSSPAAADSVWQIQESQKYMGNFELKELNQTVVNILPGFSALQVLVLLRPMPSANSM</sequence>
<dbReference type="GO" id="GO:0005737">
    <property type="term" value="C:cytoplasm"/>
    <property type="evidence" value="ECO:0007669"/>
    <property type="project" value="UniProtKB-SubCell"/>
</dbReference>
<dbReference type="Gene3D" id="1.10.8.430">
    <property type="entry name" value="Helical domain of apoptotic protease-activating factors"/>
    <property type="match status" value="1"/>
</dbReference>
<comment type="subcellular location">
    <subcellularLocation>
        <location evidence="2">Cytoplasm</location>
    </subcellularLocation>
</comment>
<evidence type="ECO:0000256" key="4">
    <source>
        <dbReference type="ARBA" id="ARBA00022490"/>
    </source>
</evidence>
<dbReference type="AlphaFoldDB" id="A0A6P6V5E3"/>
<name>A0A6P6V5E3_COFAR</name>
<evidence type="ECO:0000256" key="6">
    <source>
        <dbReference type="ARBA" id="ARBA00022667"/>
    </source>
</evidence>
<dbReference type="GeneID" id="113717642"/>
<dbReference type="SUPFAM" id="SSF52540">
    <property type="entry name" value="P-loop containing nucleoside triphosphate hydrolases"/>
    <property type="match status" value="1"/>
</dbReference>
<dbReference type="OrthoDB" id="646178at2759"/>
<evidence type="ECO:0000259" key="12">
    <source>
        <dbReference type="Pfam" id="PF23559"/>
    </source>
</evidence>
<dbReference type="Gene3D" id="1.20.5.4130">
    <property type="match status" value="1"/>
</dbReference>
<keyword evidence="6" id="KW-0381">Hypersensitive response</keyword>
<evidence type="ECO:0000313" key="14">
    <source>
        <dbReference type="RefSeq" id="XP_027098214.1"/>
    </source>
</evidence>
<dbReference type="InterPro" id="IPR058922">
    <property type="entry name" value="WHD_DRP"/>
</dbReference>
<keyword evidence="7" id="KW-0677">Repeat</keyword>
<evidence type="ECO:0000256" key="5">
    <source>
        <dbReference type="ARBA" id="ARBA00022614"/>
    </source>
</evidence>
<keyword evidence="5" id="KW-0433">Leucine-rich repeat</keyword>
<evidence type="ECO:0000256" key="9">
    <source>
        <dbReference type="ARBA" id="ARBA00022821"/>
    </source>
</evidence>
<evidence type="ECO:0000256" key="2">
    <source>
        <dbReference type="ARBA" id="ARBA00004496"/>
    </source>
</evidence>
<evidence type="ECO:0000259" key="11">
    <source>
        <dbReference type="Pfam" id="PF00931"/>
    </source>
</evidence>
<keyword evidence="8" id="KW-0547">Nucleotide-binding</keyword>
<dbReference type="InterPro" id="IPR002182">
    <property type="entry name" value="NB-ARC"/>
</dbReference>
<evidence type="ECO:0000256" key="3">
    <source>
        <dbReference type="ARBA" id="ARBA00008894"/>
    </source>
</evidence>
<dbReference type="GO" id="GO:0043531">
    <property type="term" value="F:ADP binding"/>
    <property type="evidence" value="ECO:0007669"/>
    <property type="project" value="InterPro"/>
</dbReference>
<evidence type="ECO:0000256" key="10">
    <source>
        <dbReference type="ARBA" id="ARBA00022840"/>
    </source>
</evidence>